<keyword evidence="1" id="KW-0175">Coiled coil</keyword>
<dbReference type="AlphaFoldDB" id="A0A067NU49"/>
<dbReference type="Proteomes" id="UP000027073">
    <property type="component" value="Unassembled WGS sequence"/>
</dbReference>
<gene>
    <name evidence="3" type="ORF">PLEOSDRAFT_1096324</name>
</gene>
<reference evidence="4" key="1">
    <citation type="journal article" date="2014" name="Proc. Natl. Acad. Sci. U.S.A.">
        <title>Extensive sampling of basidiomycete genomes demonstrates inadequacy of the white-rot/brown-rot paradigm for wood decay fungi.</title>
        <authorList>
            <person name="Riley R."/>
            <person name="Salamov A.A."/>
            <person name="Brown D.W."/>
            <person name="Nagy L.G."/>
            <person name="Floudas D."/>
            <person name="Held B.W."/>
            <person name="Levasseur A."/>
            <person name="Lombard V."/>
            <person name="Morin E."/>
            <person name="Otillar R."/>
            <person name="Lindquist E.A."/>
            <person name="Sun H."/>
            <person name="LaButti K.M."/>
            <person name="Schmutz J."/>
            <person name="Jabbour D."/>
            <person name="Luo H."/>
            <person name="Baker S.E."/>
            <person name="Pisabarro A.G."/>
            <person name="Walton J.D."/>
            <person name="Blanchette R.A."/>
            <person name="Henrissat B."/>
            <person name="Martin F."/>
            <person name="Cullen D."/>
            <person name="Hibbett D.S."/>
            <person name="Grigoriev I.V."/>
        </authorList>
    </citation>
    <scope>NUCLEOTIDE SEQUENCE [LARGE SCALE GENOMIC DNA]</scope>
    <source>
        <strain evidence="4">PC15</strain>
    </source>
</reference>
<evidence type="ECO:0000313" key="4">
    <source>
        <dbReference type="Proteomes" id="UP000027073"/>
    </source>
</evidence>
<feature type="coiled-coil region" evidence="1">
    <location>
        <begin position="36"/>
        <end position="84"/>
    </location>
</feature>
<accession>A0A067NU49</accession>
<feature type="compositionally biased region" description="Basic residues" evidence="2">
    <location>
        <begin position="1"/>
        <end position="14"/>
    </location>
</feature>
<feature type="region of interest" description="Disordered" evidence="2">
    <location>
        <begin position="150"/>
        <end position="174"/>
    </location>
</feature>
<dbReference type="InParanoid" id="A0A067NU49"/>
<sequence>MRRSQTLASKHHARPSISTLAAHDELGAIREAESPEDTLRRQLAEKDQEIRELHGRIHLLTSRVEELTKDHQAVEMILESTQKDNADRMAEIECHSKRELRLERELARFAGEQWEKMLGIPTIQELMYGTKAAHSHFSDAESASPVARAAALPAGHARQPSRTEPPAPADRKQTRIEDLRSLILAMEQRQDTRVGRLEQKIQEAEAEGQRFEELRKQIQPLAQ</sequence>
<dbReference type="VEuPathDB" id="FungiDB:PLEOSDRAFT_1096324"/>
<dbReference type="EMBL" id="KL198006">
    <property type="protein sequence ID" value="KDQ31603.1"/>
    <property type="molecule type" value="Genomic_DNA"/>
</dbReference>
<dbReference type="OrthoDB" id="3363533at2759"/>
<organism evidence="3 4">
    <name type="scientific">Pleurotus ostreatus (strain PC15)</name>
    <name type="common">Oyster mushroom</name>
    <dbReference type="NCBI Taxonomy" id="1137138"/>
    <lineage>
        <taxon>Eukaryota</taxon>
        <taxon>Fungi</taxon>
        <taxon>Dikarya</taxon>
        <taxon>Basidiomycota</taxon>
        <taxon>Agaricomycotina</taxon>
        <taxon>Agaricomycetes</taxon>
        <taxon>Agaricomycetidae</taxon>
        <taxon>Agaricales</taxon>
        <taxon>Pleurotineae</taxon>
        <taxon>Pleurotaceae</taxon>
        <taxon>Pleurotus</taxon>
    </lineage>
</organism>
<feature type="region of interest" description="Disordered" evidence="2">
    <location>
        <begin position="1"/>
        <end position="22"/>
    </location>
</feature>
<evidence type="ECO:0000256" key="1">
    <source>
        <dbReference type="SAM" id="Coils"/>
    </source>
</evidence>
<evidence type="ECO:0000256" key="2">
    <source>
        <dbReference type="SAM" id="MobiDB-lite"/>
    </source>
</evidence>
<proteinExistence type="predicted"/>
<evidence type="ECO:0000313" key="3">
    <source>
        <dbReference type="EMBL" id="KDQ31603.1"/>
    </source>
</evidence>
<dbReference type="HOGENOM" id="CLU_084561_0_0_1"/>
<protein>
    <submittedName>
        <fullName evidence="3">Uncharacterized protein</fullName>
    </submittedName>
</protein>
<name>A0A067NU49_PLEO1</name>